<dbReference type="Gene3D" id="3.30.70.270">
    <property type="match status" value="1"/>
</dbReference>
<proteinExistence type="predicted"/>
<dbReference type="InterPro" id="IPR035965">
    <property type="entry name" value="PAS-like_dom_sf"/>
</dbReference>
<name>A0A212JL53_9PROT</name>
<dbReference type="AlphaFoldDB" id="A0A212JL53"/>
<dbReference type="PANTHER" id="PTHR45138">
    <property type="entry name" value="REGULATORY COMPONENTS OF SENSORY TRANSDUCTION SYSTEM"/>
    <property type="match status" value="1"/>
</dbReference>
<accession>A0A212JL53</accession>
<dbReference type="PANTHER" id="PTHR45138:SF9">
    <property type="entry name" value="DIGUANYLATE CYCLASE DGCM-RELATED"/>
    <property type="match status" value="1"/>
</dbReference>
<dbReference type="SMART" id="SM00267">
    <property type="entry name" value="GGDEF"/>
    <property type="match status" value="1"/>
</dbReference>
<gene>
    <name evidence="4" type="ORF">KL86APRO_11265</name>
</gene>
<dbReference type="EMBL" id="FLUO01000001">
    <property type="protein sequence ID" value="SBW00173.1"/>
    <property type="molecule type" value="Genomic_DNA"/>
</dbReference>
<dbReference type="InterPro" id="IPR000160">
    <property type="entry name" value="GGDEF_dom"/>
</dbReference>
<dbReference type="GO" id="GO:0005886">
    <property type="term" value="C:plasma membrane"/>
    <property type="evidence" value="ECO:0007669"/>
    <property type="project" value="TreeGrafter"/>
</dbReference>
<dbReference type="Gene3D" id="3.30.450.20">
    <property type="entry name" value="PAS domain"/>
    <property type="match status" value="1"/>
</dbReference>
<dbReference type="Pfam" id="PF00990">
    <property type="entry name" value="GGDEF"/>
    <property type="match status" value="1"/>
</dbReference>
<evidence type="ECO:0000256" key="2">
    <source>
        <dbReference type="ARBA" id="ARBA00034247"/>
    </source>
</evidence>
<dbReference type="GO" id="GO:0043709">
    <property type="term" value="P:cell adhesion involved in single-species biofilm formation"/>
    <property type="evidence" value="ECO:0007669"/>
    <property type="project" value="TreeGrafter"/>
</dbReference>
<evidence type="ECO:0000256" key="1">
    <source>
        <dbReference type="ARBA" id="ARBA00012528"/>
    </source>
</evidence>
<dbReference type="CDD" id="cd01949">
    <property type="entry name" value="GGDEF"/>
    <property type="match status" value="1"/>
</dbReference>
<evidence type="ECO:0000259" key="3">
    <source>
        <dbReference type="PROSITE" id="PS50887"/>
    </source>
</evidence>
<feature type="domain" description="GGDEF" evidence="3">
    <location>
        <begin position="167"/>
        <end position="225"/>
    </location>
</feature>
<evidence type="ECO:0000313" key="4">
    <source>
        <dbReference type="EMBL" id="SBW00173.1"/>
    </source>
</evidence>
<reference evidence="4" key="1">
    <citation type="submission" date="2016-04" db="EMBL/GenBank/DDBJ databases">
        <authorList>
            <person name="Evans L.H."/>
            <person name="Alamgir A."/>
            <person name="Owens N."/>
            <person name="Weber N.D."/>
            <person name="Virtaneva K."/>
            <person name="Barbian K."/>
            <person name="Babar A."/>
            <person name="Rosenke K."/>
        </authorList>
    </citation>
    <scope>NUCLEOTIDE SEQUENCE</scope>
    <source>
        <strain evidence="4">86</strain>
    </source>
</reference>
<dbReference type="InterPro" id="IPR050469">
    <property type="entry name" value="Diguanylate_Cyclase"/>
</dbReference>
<dbReference type="SUPFAM" id="SSF55073">
    <property type="entry name" value="Nucleotide cyclase"/>
    <property type="match status" value="1"/>
</dbReference>
<dbReference type="GO" id="GO:1902201">
    <property type="term" value="P:negative regulation of bacterial-type flagellum-dependent cell motility"/>
    <property type="evidence" value="ECO:0007669"/>
    <property type="project" value="TreeGrafter"/>
</dbReference>
<dbReference type="InterPro" id="IPR029787">
    <property type="entry name" value="Nucleotide_cyclase"/>
</dbReference>
<dbReference type="GO" id="GO:0052621">
    <property type="term" value="F:diguanylate cyclase activity"/>
    <property type="evidence" value="ECO:0007669"/>
    <property type="project" value="UniProtKB-EC"/>
</dbReference>
<dbReference type="InterPro" id="IPR043128">
    <property type="entry name" value="Rev_trsase/Diguanyl_cyclase"/>
</dbReference>
<dbReference type="SUPFAM" id="SSF55785">
    <property type="entry name" value="PYP-like sensor domain (PAS domain)"/>
    <property type="match status" value="1"/>
</dbReference>
<comment type="catalytic activity">
    <reaction evidence="2">
        <text>2 GTP = 3',3'-c-di-GMP + 2 diphosphate</text>
        <dbReference type="Rhea" id="RHEA:24898"/>
        <dbReference type="ChEBI" id="CHEBI:33019"/>
        <dbReference type="ChEBI" id="CHEBI:37565"/>
        <dbReference type="ChEBI" id="CHEBI:58805"/>
        <dbReference type="EC" id="2.7.7.65"/>
    </reaction>
</comment>
<sequence length="225" mass="24845">MFSIEEMATILSALPDPAFVLTRSGRCAAIFGGRDGRRDGSALAGKTLAEMLTPEKTAWFLAQIEIALATQMPVTVEYALSLGDVKTLGDEGPDAPVWFEARLQPLDLRVDGEEAVLWVVADITERHELEQRLLAQSRVDALTGLWNRRQFDAAANLEIERARRYCQQVSLLILDIDHFKAINDSRGHQIGDTVLIEIAAILRGGTRVSDCVARWGGEEFAILMP</sequence>
<dbReference type="PROSITE" id="PS50887">
    <property type="entry name" value="GGDEF"/>
    <property type="match status" value="1"/>
</dbReference>
<dbReference type="EC" id="2.7.7.65" evidence="1"/>
<organism evidence="4">
    <name type="scientific">uncultured Alphaproteobacteria bacterium</name>
    <dbReference type="NCBI Taxonomy" id="91750"/>
    <lineage>
        <taxon>Bacteria</taxon>
        <taxon>Pseudomonadati</taxon>
        <taxon>Pseudomonadota</taxon>
        <taxon>Alphaproteobacteria</taxon>
        <taxon>environmental samples</taxon>
    </lineage>
</organism>
<dbReference type="InterPro" id="IPR013656">
    <property type="entry name" value="PAS_4"/>
</dbReference>
<dbReference type="Pfam" id="PF08448">
    <property type="entry name" value="PAS_4"/>
    <property type="match status" value="1"/>
</dbReference>
<dbReference type="NCBIfam" id="TIGR00254">
    <property type="entry name" value="GGDEF"/>
    <property type="match status" value="1"/>
</dbReference>
<protein>
    <recommendedName>
        <fullName evidence="1">diguanylate cyclase</fullName>
        <ecNumber evidence="1">2.7.7.65</ecNumber>
    </recommendedName>
</protein>